<dbReference type="RefSeq" id="WP_051497643.1">
    <property type="nucleotide sequence ID" value="NZ_CBTK010000115.1"/>
</dbReference>
<dbReference type="Gene3D" id="3.40.1620.10">
    <property type="entry name" value="YefM-like domain"/>
    <property type="match status" value="1"/>
</dbReference>
<comment type="similarity">
    <text evidence="1">Belongs to the phD/YefM antitoxin family.</text>
</comment>
<evidence type="ECO:0000313" key="2">
    <source>
        <dbReference type="EMBL" id="CDH45051.1"/>
    </source>
</evidence>
<comment type="caution">
    <text evidence="2">The sequence shown here is derived from an EMBL/GenBank/DDBJ whole genome shotgun (WGS) entry which is preliminary data.</text>
</comment>
<dbReference type="NCBIfam" id="TIGR01552">
    <property type="entry name" value="phd_fam"/>
    <property type="match status" value="1"/>
</dbReference>
<dbReference type="Proteomes" id="UP000019184">
    <property type="component" value="Unassembled WGS sequence"/>
</dbReference>
<dbReference type="SUPFAM" id="SSF143120">
    <property type="entry name" value="YefM-like"/>
    <property type="match status" value="1"/>
</dbReference>
<reference evidence="2 3" key="1">
    <citation type="journal article" date="2014" name="ISME J.">
        <title>Candidatus Competibacter-lineage genomes retrieved from metagenomes reveal functional metabolic diversity.</title>
        <authorList>
            <person name="McIlroy S.J."/>
            <person name="Albertsen M."/>
            <person name="Andresen E.K."/>
            <person name="Saunders A.M."/>
            <person name="Kristiansen R."/>
            <person name="Stokholm-Bjerregaard M."/>
            <person name="Nielsen K.L."/>
            <person name="Nielsen P.H."/>
        </authorList>
    </citation>
    <scope>NUCLEOTIDE SEQUENCE [LARGE SCALE GENOMIC DNA]</scope>
    <source>
        <strain evidence="2 3">Run_B_J11</strain>
    </source>
</reference>
<evidence type="ECO:0008006" key="4">
    <source>
        <dbReference type="Google" id="ProtNLM"/>
    </source>
</evidence>
<proteinExistence type="inferred from homology"/>
<protein>
    <recommendedName>
        <fullName evidence="4">Antitoxin</fullName>
    </recommendedName>
</protein>
<organism evidence="2 3">
    <name type="scientific">Candidatus Contendobacter odensis Run_B_J11</name>
    <dbReference type="NCBI Taxonomy" id="1400861"/>
    <lineage>
        <taxon>Bacteria</taxon>
        <taxon>Pseudomonadati</taxon>
        <taxon>Pseudomonadota</taxon>
        <taxon>Gammaproteobacteria</taxon>
        <taxon>Candidatus Competibacteraceae</taxon>
        <taxon>Candidatus Contendibacter</taxon>
    </lineage>
</organism>
<gene>
    <name evidence="2" type="ORF">BN874_2010015</name>
</gene>
<dbReference type="EMBL" id="CBTK010000115">
    <property type="protein sequence ID" value="CDH45051.1"/>
    <property type="molecule type" value="Genomic_DNA"/>
</dbReference>
<accession>A0A7U7GB23</accession>
<sequence length="67" mass="6977">MQTAIAAGDFKAKCLKLLDDVAATGESLVITKHGKALAKRVPMTKHGKALAKRVPMPPDFGVAGHPA</sequence>
<dbReference type="InterPro" id="IPR036165">
    <property type="entry name" value="YefM-like_sf"/>
</dbReference>
<keyword evidence="3" id="KW-1185">Reference proteome</keyword>
<evidence type="ECO:0000313" key="3">
    <source>
        <dbReference type="Proteomes" id="UP000019184"/>
    </source>
</evidence>
<evidence type="ECO:0000256" key="1">
    <source>
        <dbReference type="ARBA" id="ARBA00009981"/>
    </source>
</evidence>
<dbReference type="AlphaFoldDB" id="A0A7U7GB23"/>
<name>A0A7U7GB23_9GAMM</name>